<feature type="domain" description="mRNA decay factor PAT1" evidence="9">
    <location>
        <begin position="1"/>
        <end position="66"/>
    </location>
</feature>
<dbReference type="GO" id="GO:0000290">
    <property type="term" value="P:deadenylation-dependent decapping of nuclear-transcribed mRNA"/>
    <property type="evidence" value="ECO:0007669"/>
    <property type="project" value="InterPro"/>
</dbReference>
<evidence type="ECO:0000256" key="8">
    <source>
        <dbReference type="SAM" id="MobiDB-lite"/>
    </source>
</evidence>
<dbReference type="EMBL" id="MCFI01000004">
    <property type="protein sequence ID" value="ORY85705.1"/>
    <property type="molecule type" value="Genomic_DNA"/>
</dbReference>
<keyword evidence="11" id="KW-1185">Reference proteome</keyword>
<dbReference type="InterPro" id="IPR039900">
    <property type="entry name" value="Pat1-like"/>
</dbReference>
<keyword evidence="7" id="KW-0175">Coiled coil</keyword>
<feature type="region of interest" description="Disordered" evidence="8">
    <location>
        <begin position="52"/>
        <end position="105"/>
    </location>
</feature>
<keyword evidence="10" id="KW-0413">Isomerase</keyword>
<comment type="caution">
    <text evidence="10">The sequence shown here is derived from an EMBL/GenBank/DDBJ whole genome shotgun (WGS) entry which is preliminary data.</text>
</comment>
<keyword evidence="5" id="KW-0694">RNA-binding</keyword>
<evidence type="ECO:0000256" key="5">
    <source>
        <dbReference type="ARBA" id="ARBA00022884"/>
    </source>
</evidence>
<accession>A0A1Y2FSL4</accession>
<feature type="coiled-coil region" evidence="7">
    <location>
        <begin position="211"/>
        <end position="239"/>
    </location>
</feature>
<keyword evidence="4" id="KW-0963">Cytoplasm</keyword>
<dbReference type="OMA" id="YLEHSGH"/>
<protein>
    <submittedName>
        <fullName evidence="10">Topoisomerase II-associated protein PAT1</fullName>
    </submittedName>
</protein>
<dbReference type="InterPro" id="IPR019167">
    <property type="entry name" value="PAT1_dom"/>
</dbReference>
<feature type="region of interest" description="Disordered" evidence="8">
    <location>
        <begin position="1"/>
        <end position="21"/>
    </location>
</feature>
<dbReference type="RefSeq" id="XP_040727187.1">
    <property type="nucleotide sequence ID" value="XM_040867558.1"/>
</dbReference>
<evidence type="ECO:0000256" key="4">
    <source>
        <dbReference type="ARBA" id="ARBA00022490"/>
    </source>
</evidence>
<comment type="subcellular location">
    <subcellularLocation>
        <location evidence="2">Cytoplasm</location>
        <location evidence="2">P-body</location>
    </subcellularLocation>
    <subcellularLocation>
        <location evidence="1">Nucleus</location>
    </subcellularLocation>
</comment>
<evidence type="ECO:0000256" key="2">
    <source>
        <dbReference type="ARBA" id="ARBA00004201"/>
    </source>
</evidence>
<comment type="similarity">
    <text evidence="3">Belongs to the PAT1 family.</text>
</comment>
<dbReference type="GO" id="GO:0033962">
    <property type="term" value="P:P-body assembly"/>
    <property type="evidence" value="ECO:0007669"/>
    <property type="project" value="TreeGrafter"/>
</dbReference>
<evidence type="ECO:0000256" key="6">
    <source>
        <dbReference type="ARBA" id="ARBA00023242"/>
    </source>
</evidence>
<evidence type="ECO:0000256" key="7">
    <source>
        <dbReference type="SAM" id="Coils"/>
    </source>
</evidence>
<dbReference type="Proteomes" id="UP000193685">
    <property type="component" value="Unassembled WGS sequence"/>
</dbReference>
<dbReference type="STRING" id="56484.A0A1Y2FSL4"/>
<feature type="domain" description="mRNA decay factor PAT1" evidence="9">
    <location>
        <begin position="160"/>
        <end position="659"/>
    </location>
</feature>
<feature type="non-terminal residue" evidence="10">
    <location>
        <position position="1"/>
    </location>
</feature>
<evidence type="ECO:0000256" key="1">
    <source>
        <dbReference type="ARBA" id="ARBA00004123"/>
    </source>
</evidence>
<sequence>DFDETYDGLGDQLEEANDDFNDDTFGDSGAIGKDFDFSGKTAGAADALEDDQLAYERRNPAKRTPMIDRSTDPWAQRSGQPAVWGQHSSSSLPPVVQPSQPAARKMQTLEEIEAEMLARASAPRTAPPPQQQQMPSQLFAHQPMPMGRPPGYGQMMPPPQQMPPQMPMPLSMQPMPMQAMPMQQPMPNQGRPMPPGMPPFPQQMPPQQPAAAKMKEAMADDEEARRAEQQKNLRRAQKIGQMARYNGLMSNGDKNYVLKVQLSQLVSEDPEADDFYYTVHSTLRGRSSLQQSLGHFEQTYLSRAGQNRRGRDNKNPLLKMQQQVQKVIAASKARPKSTSLTVEGSLGKLSFSRVRQPKQVLNIQSLPDVAVPNSKQSKLEALQAIESVYNELLLLEQASRQAPAEGAPQEEFDNWRAKLDKMADDIWQSLQVESDSILIEYLNYAKGKKMIPRLFRGLNPERRLALMQCIVQNLDKLAVVRLARYENGALPKDVRDEIELFSQTVLPPLLAFVSSASLPLVISLLTQLLDSNNVNVLCMTKVGLSFLTMLISRAEIAKAEDGAQAGAWQQHYNAMFSKLEGRFGLIFPPIQPHAEEGYPWQFLAACAVSASPEQQHALVNEARDKVLEQVSSAKILPREMAEVKRAHVNLFLNAIGLDASQLEG</sequence>
<dbReference type="AlphaFoldDB" id="A0A1Y2FSL4"/>
<feature type="compositionally biased region" description="Basic and acidic residues" evidence="8">
    <location>
        <begin position="54"/>
        <end position="71"/>
    </location>
</feature>
<reference evidence="10 11" key="1">
    <citation type="submission" date="2016-07" db="EMBL/GenBank/DDBJ databases">
        <title>Pervasive Adenine N6-methylation of Active Genes in Fungi.</title>
        <authorList>
            <consortium name="DOE Joint Genome Institute"/>
            <person name="Mondo S.J."/>
            <person name="Dannebaum R.O."/>
            <person name="Kuo R.C."/>
            <person name="Labutti K."/>
            <person name="Haridas S."/>
            <person name="Kuo A."/>
            <person name="Salamov A."/>
            <person name="Ahrendt S.R."/>
            <person name="Lipzen A."/>
            <person name="Sullivan W."/>
            <person name="Andreopoulos W.B."/>
            <person name="Clum A."/>
            <person name="Lindquist E."/>
            <person name="Daum C."/>
            <person name="Ramamoorthy G.K."/>
            <person name="Gryganskyi A."/>
            <person name="Culley D."/>
            <person name="Magnuson J.K."/>
            <person name="James T.Y."/>
            <person name="O'Malley M.A."/>
            <person name="Stajich J.E."/>
            <person name="Spatafora J.W."/>
            <person name="Visel A."/>
            <person name="Grigoriev I.V."/>
        </authorList>
    </citation>
    <scope>NUCLEOTIDE SEQUENCE [LARGE SCALE GENOMIC DNA]</scope>
    <source>
        <strain evidence="10 11">12-1054</strain>
    </source>
</reference>
<dbReference type="PANTHER" id="PTHR21551">
    <property type="entry name" value="TOPOISOMERASE II-ASSOCIATED PROTEIN PAT1"/>
    <property type="match status" value="1"/>
</dbReference>
<dbReference type="GO" id="GO:0016853">
    <property type="term" value="F:isomerase activity"/>
    <property type="evidence" value="ECO:0007669"/>
    <property type="project" value="UniProtKB-KW"/>
</dbReference>
<name>A0A1Y2FSL4_PROLT</name>
<keyword evidence="6" id="KW-0539">Nucleus</keyword>
<dbReference type="OrthoDB" id="74835at2759"/>
<dbReference type="GO" id="GO:0000932">
    <property type="term" value="C:P-body"/>
    <property type="evidence" value="ECO:0007669"/>
    <property type="project" value="UniProtKB-SubCell"/>
</dbReference>
<dbReference type="GeneID" id="63784157"/>
<proteinExistence type="inferred from homology"/>
<evidence type="ECO:0000313" key="10">
    <source>
        <dbReference type="EMBL" id="ORY85705.1"/>
    </source>
</evidence>
<evidence type="ECO:0000259" key="9">
    <source>
        <dbReference type="Pfam" id="PF09770"/>
    </source>
</evidence>
<dbReference type="GO" id="GO:0005634">
    <property type="term" value="C:nucleus"/>
    <property type="evidence" value="ECO:0007669"/>
    <property type="project" value="UniProtKB-SubCell"/>
</dbReference>
<dbReference type="PANTHER" id="PTHR21551:SF0">
    <property type="entry name" value="PROTEIN ASSOCIATED WITH TOPO II RELATED-1, ISOFORM A"/>
    <property type="match status" value="1"/>
</dbReference>
<feature type="compositionally biased region" description="Low complexity" evidence="8">
    <location>
        <begin position="88"/>
        <end position="101"/>
    </location>
</feature>
<dbReference type="Pfam" id="PF09770">
    <property type="entry name" value="PAT1"/>
    <property type="match status" value="2"/>
</dbReference>
<gene>
    <name evidence="10" type="ORF">BCR37DRAFT_344306</name>
</gene>
<evidence type="ECO:0000313" key="11">
    <source>
        <dbReference type="Proteomes" id="UP000193685"/>
    </source>
</evidence>
<dbReference type="GO" id="GO:0003723">
    <property type="term" value="F:RNA binding"/>
    <property type="evidence" value="ECO:0007669"/>
    <property type="project" value="UniProtKB-KW"/>
</dbReference>
<organism evidence="10 11">
    <name type="scientific">Protomyces lactucae-debilis</name>
    <dbReference type="NCBI Taxonomy" id="2754530"/>
    <lineage>
        <taxon>Eukaryota</taxon>
        <taxon>Fungi</taxon>
        <taxon>Dikarya</taxon>
        <taxon>Ascomycota</taxon>
        <taxon>Taphrinomycotina</taxon>
        <taxon>Taphrinomycetes</taxon>
        <taxon>Taphrinales</taxon>
        <taxon>Protomycetaceae</taxon>
        <taxon>Protomyces</taxon>
    </lineage>
</organism>
<evidence type="ECO:0000256" key="3">
    <source>
        <dbReference type="ARBA" id="ARBA00009138"/>
    </source>
</evidence>